<dbReference type="EC" id="2.7.11.1" evidence="19"/>
<evidence type="ECO:0000256" key="16">
    <source>
        <dbReference type="ARBA" id="ARBA00023180"/>
    </source>
</evidence>
<dbReference type="PROSITE" id="PS50927">
    <property type="entry name" value="BULB_LECTIN"/>
    <property type="match status" value="1"/>
</dbReference>
<evidence type="ECO:0000256" key="18">
    <source>
        <dbReference type="ARBA" id="ARBA00048679"/>
    </source>
</evidence>
<dbReference type="InterPro" id="IPR024171">
    <property type="entry name" value="SRK-like_kinase"/>
</dbReference>
<keyword evidence="4" id="KW-0597">Phosphoprotein</keyword>
<keyword evidence="16" id="KW-0325">Glycoprotein</keyword>
<keyword evidence="3 19" id="KW-0723">Serine/threonine-protein kinase</keyword>
<dbReference type="PROSITE" id="PS50948">
    <property type="entry name" value="PAN"/>
    <property type="match status" value="1"/>
</dbReference>
<dbReference type="EMBL" id="PQIB02000012">
    <property type="protein sequence ID" value="RLM79689.1"/>
    <property type="molecule type" value="Genomic_DNA"/>
</dbReference>
<evidence type="ECO:0000256" key="3">
    <source>
        <dbReference type="ARBA" id="ARBA00022527"/>
    </source>
</evidence>
<dbReference type="GO" id="GO:0048544">
    <property type="term" value="P:recognition of pollen"/>
    <property type="evidence" value="ECO:0007669"/>
    <property type="project" value="InterPro"/>
</dbReference>
<evidence type="ECO:0000256" key="17">
    <source>
        <dbReference type="ARBA" id="ARBA00047899"/>
    </source>
</evidence>
<accession>A0A3L6QHJ2</accession>
<keyword evidence="10 19" id="KW-0418">Kinase</keyword>
<dbReference type="GO" id="GO:0005886">
    <property type="term" value="C:plasma membrane"/>
    <property type="evidence" value="ECO:0007669"/>
    <property type="project" value="UniProtKB-SubCell"/>
</dbReference>
<dbReference type="PIRSF" id="PIRSF000641">
    <property type="entry name" value="SRK"/>
    <property type="match status" value="1"/>
</dbReference>
<organism evidence="25 26">
    <name type="scientific">Panicum miliaceum</name>
    <name type="common">Proso millet</name>
    <name type="synonym">Broomcorn millet</name>
    <dbReference type="NCBI Taxonomy" id="4540"/>
    <lineage>
        <taxon>Eukaryota</taxon>
        <taxon>Viridiplantae</taxon>
        <taxon>Streptophyta</taxon>
        <taxon>Embryophyta</taxon>
        <taxon>Tracheophyta</taxon>
        <taxon>Spermatophyta</taxon>
        <taxon>Magnoliopsida</taxon>
        <taxon>Liliopsida</taxon>
        <taxon>Poales</taxon>
        <taxon>Poaceae</taxon>
        <taxon>PACMAD clade</taxon>
        <taxon>Panicoideae</taxon>
        <taxon>Panicodae</taxon>
        <taxon>Paniceae</taxon>
        <taxon>Panicinae</taxon>
        <taxon>Panicum</taxon>
        <taxon>Panicum sect. Panicum</taxon>
    </lineage>
</organism>
<comment type="catalytic activity">
    <reaction evidence="18 19">
        <text>L-seryl-[protein] + ATP = O-phospho-L-seryl-[protein] + ADP + H(+)</text>
        <dbReference type="Rhea" id="RHEA:17989"/>
        <dbReference type="Rhea" id="RHEA-COMP:9863"/>
        <dbReference type="Rhea" id="RHEA-COMP:11604"/>
        <dbReference type="ChEBI" id="CHEBI:15378"/>
        <dbReference type="ChEBI" id="CHEBI:29999"/>
        <dbReference type="ChEBI" id="CHEBI:30616"/>
        <dbReference type="ChEBI" id="CHEBI:83421"/>
        <dbReference type="ChEBI" id="CHEBI:456216"/>
        <dbReference type="EC" id="2.7.11.1"/>
    </reaction>
</comment>
<keyword evidence="5 19" id="KW-0808">Transferase</keyword>
<evidence type="ECO:0000259" key="23">
    <source>
        <dbReference type="PROSITE" id="PS50927"/>
    </source>
</evidence>
<dbReference type="Pfam" id="PF00954">
    <property type="entry name" value="S_locus_glycop"/>
    <property type="match status" value="1"/>
</dbReference>
<dbReference type="Gene3D" id="3.30.200.20">
    <property type="entry name" value="Phosphorylase Kinase, domain 1"/>
    <property type="match status" value="1"/>
</dbReference>
<name>A0A3L6QHJ2_PANMI</name>
<feature type="chain" id="PRO_5018136910" description="Receptor-like serine/threonine-protein kinase" evidence="21">
    <location>
        <begin position="21"/>
        <end position="741"/>
    </location>
</feature>
<dbReference type="GO" id="GO:0106310">
    <property type="term" value="F:protein serine kinase activity"/>
    <property type="evidence" value="ECO:0007669"/>
    <property type="project" value="RHEA"/>
</dbReference>
<evidence type="ECO:0000256" key="4">
    <source>
        <dbReference type="ARBA" id="ARBA00022553"/>
    </source>
</evidence>
<keyword evidence="14" id="KW-1015">Disulfide bond</keyword>
<keyword evidence="15" id="KW-0675">Receptor</keyword>
<reference evidence="26" key="1">
    <citation type="journal article" date="2019" name="Nat. Commun.">
        <title>The genome of broomcorn millet.</title>
        <authorList>
            <person name="Zou C."/>
            <person name="Miki D."/>
            <person name="Li D."/>
            <person name="Tang Q."/>
            <person name="Xiao L."/>
            <person name="Rajput S."/>
            <person name="Deng P."/>
            <person name="Jia W."/>
            <person name="Huang R."/>
            <person name="Zhang M."/>
            <person name="Sun Y."/>
            <person name="Hu J."/>
            <person name="Fu X."/>
            <person name="Schnable P.S."/>
            <person name="Li F."/>
            <person name="Zhang H."/>
            <person name="Feng B."/>
            <person name="Zhu X."/>
            <person name="Liu R."/>
            <person name="Schnable J.C."/>
            <person name="Zhu J.-K."/>
            <person name="Zhang H."/>
        </authorList>
    </citation>
    <scope>NUCLEOTIDE SEQUENCE [LARGE SCALE GENOMIC DNA]</scope>
</reference>
<feature type="domain" description="Protein kinase" evidence="22">
    <location>
        <begin position="469"/>
        <end position="741"/>
    </location>
</feature>
<evidence type="ECO:0000256" key="15">
    <source>
        <dbReference type="ARBA" id="ARBA00023170"/>
    </source>
</evidence>
<evidence type="ECO:0000313" key="26">
    <source>
        <dbReference type="Proteomes" id="UP000275267"/>
    </source>
</evidence>
<dbReference type="FunFam" id="2.90.10.10:FF:000009">
    <property type="entry name" value="Receptor-like serine/threonine-protein kinase SD1-8"/>
    <property type="match status" value="1"/>
</dbReference>
<dbReference type="Pfam" id="PF01453">
    <property type="entry name" value="B_lectin"/>
    <property type="match status" value="1"/>
</dbReference>
<gene>
    <name evidence="25" type="ORF">C2845_PM12G12690</name>
</gene>
<evidence type="ECO:0000256" key="12">
    <source>
        <dbReference type="ARBA" id="ARBA00022989"/>
    </source>
</evidence>
<keyword evidence="9 19" id="KW-0547">Nucleotide-binding</keyword>
<comment type="subcellular location">
    <subcellularLocation>
        <location evidence="1">Cell membrane</location>
        <topology evidence="1">Single-pass type I membrane protein</topology>
    </subcellularLocation>
</comment>
<dbReference type="FunFam" id="1.10.510.10:FF:001023">
    <property type="entry name" value="Os07g0541700 protein"/>
    <property type="match status" value="1"/>
</dbReference>
<feature type="signal peptide" evidence="21">
    <location>
        <begin position="1"/>
        <end position="20"/>
    </location>
</feature>
<dbReference type="GO" id="GO:0030246">
    <property type="term" value="F:carbohydrate binding"/>
    <property type="evidence" value="ECO:0007669"/>
    <property type="project" value="UniProtKB-KW"/>
</dbReference>
<dbReference type="InterPro" id="IPR001480">
    <property type="entry name" value="Bulb-type_lectin_dom"/>
</dbReference>
<proteinExistence type="inferred from homology"/>
<evidence type="ECO:0000256" key="9">
    <source>
        <dbReference type="ARBA" id="ARBA00022741"/>
    </source>
</evidence>
<evidence type="ECO:0000256" key="13">
    <source>
        <dbReference type="ARBA" id="ARBA00023136"/>
    </source>
</evidence>
<evidence type="ECO:0000259" key="22">
    <source>
        <dbReference type="PROSITE" id="PS50011"/>
    </source>
</evidence>
<dbReference type="PANTHER" id="PTHR32444">
    <property type="entry name" value="BULB-TYPE LECTIN DOMAIN-CONTAINING PROTEIN"/>
    <property type="match status" value="1"/>
</dbReference>
<dbReference type="GO" id="GO:0051707">
    <property type="term" value="P:response to other organism"/>
    <property type="evidence" value="ECO:0007669"/>
    <property type="project" value="UniProtKB-ARBA"/>
</dbReference>
<dbReference type="PROSITE" id="PS50011">
    <property type="entry name" value="PROTEIN_KINASE_DOM"/>
    <property type="match status" value="1"/>
</dbReference>
<dbReference type="InterPro" id="IPR000719">
    <property type="entry name" value="Prot_kinase_dom"/>
</dbReference>
<dbReference type="Proteomes" id="UP000275267">
    <property type="component" value="Unassembled WGS sequence"/>
</dbReference>
<feature type="domain" description="Apple" evidence="24">
    <location>
        <begin position="319"/>
        <end position="396"/>
    </location>
</feature>
<dbReference type="SUPFAM" id="SSF51110">
    <property type="entry name" value="alpha-D-mannose-specific plant lectins"/>
    <property type="match status" value="1"/>
</dbReference>
<feature type="transmembrane region" description="Helical" evidence="20">
    <location>
        <begin position="407"/>
        <end position="430"/>
    </location>
</feature>
<keyword evidence="13 20" id="KW-0472">Membrane</keyword>
<evidence type="ECO:0000256" key="21">
    <source>
        <dbReference type="SAM" id="SignalP"/>
    </source>
</evidence>
<dbReference type="GO" id="GO:0005524">
    <property type="term" value="F:ATP binding"/>
    <property type="evidence" value="ECO:0007669"/>
    <property type="project" value="UniProtKB-KW"/>
</dbReference>
<dbReference type="InterPro" id="IPR003609">
    <property type="entry name" value="Pan_app"/>
</dbReference>
<evidence type="ECO:0000313" key="25">
    <source>
        <dbReference type="EMBL" id="RLM79689.1"/>
    </source>
</evidence>
<dbReference type="Pfam" id="PF08276">
    <property type="entry name" value="PAN_2"/>
    <property type="match status" value="1"/>
</dbReference>
<keyword evidence="7 21" id="KW-0732">Signal</keyword>
<evidence type="ECO:0000259" key="24">
    <source>
        <dbReference type="PROSITE" id="PS50948"/>
    </source>
</evidence>
<dbReference type="CDD" id="cd01098">
    <property type="entry name" value="PAN_AP_plant"/>
    <property type="match status" value="1"/>
</dbReference>
<evidence type="ECO:0000256" key="7">
    <source>
        <dbReference type="ARBA" id="ARBA00022729"/>
    </source>
</evidence>
<keyword evidence="26" id="KW-1185">Reference proteome</keyword>
<dbReference type="OrthoDB" id="642002at2759"/>
<keyword evidence="12 20" id="KW-1133">Transmembrane helix</keyword>
<keyword evidence="11 19" id="KW-0067">ATP-binding</keyword>
<dbReference type="InterPro" id="IPR001245">
    <property type="entry name" value="Ser-Thr/Tyr_kinase_cat_dom"/>
</dbReference>
<sequence>MPKALLLLAVVLLAARLGRTQQPNDSLTTGQSLLVGQTLVSAQGIFVLGFFSNGDSTYLGIWYNNMKTRTVVWVANRDTPIKGGNGSLTLSTSSLDLLDRRGNNVWSSSSRFSTNSPQAFLLDSGNLVINDSMSGTPNPLWQSFADPCDTLLSGMAIGYDTSPTIQYMQLTSWKSVSDPSTGSYSIKLDPRRRPPELLLFNDTTLLYRTGPWNGQGFSGQPYLKTTNKLAFNMTVHDDSAYYSFTSLDSSVQWRFVMSSDGLAIAGIAIRAKMIGLNTGTCPRISVIPMRSVEFVPRSPNDWTQRNFTGGCVRNAALSCSSANGFNRLQHVKVPDTLNATMVGGKSLDDCKELCLKNCSCSAYALLGESNCVVWSGDLVDVVLFVDGINDLYTRVSHNNPSRPGPNVAIVVSISVVGVLLAVSAMLGFCYHRSRQKHLPLALEQDHAPGPKLAAKNLDLDAIRVATNNFANQNCIVSTRSRTIFKGTLPNFGDLAVKRLNTEAGLEDLKNEVKMLAKLDHPNIIRMLGSCTGNNENVICYEYMPGGSLDAVLFAEDEKSAVLDWPSRLHIMQGICEGLLYLHEHFRIIHRDIDPSNILLTEGLVPKISDFGLATMLDQGQSEGKDQNFRGTRRYSAPELFYGKSYSMKSDVYSFGIVLLEIVTGCKAASFCREDTDDLPTYVRQRWTHGTAYQLKDPRMGDAAPRGEIERCIHIGVRCVQDYPTMRPLMSYIRNTLAAIHP</sequence>
<evidence type="ECO:0000256" key="8">
    <source>
        <dbReference type="ARBA" id="ARBA00022734"/>
    </source>
</evidence>
<dbReference type="CDD" id="cd00028">
    <property type="entry name" value="B_lectin"/>
    <property type="match status" value="1"/>
</dbReference>
<evidence type="ECO:0000256" key="14">
    <source>
        <dbReference type="ARBA" id="ARBA00023157"/>
    </source>
</evidence>
<protein>
    <recommendedName>
        <fullName evidence="19">Receptor-like serine/threonine-protein kinase</fullName>
        <ecNumber evidence="19">2.7.11.1</ecNumber>
    </recommendedName>
</protein>
<dbReference type="Gene3D" id="1.10.510.10">
    <property type="entry name" value="Transferase(Phosphotransferase) domain 1"/>
    <property type="match status" value="1"/>
</dbReference>
<keyword evidence="2" id="KW-1003">Cell membrane</keyword>
<comment type="catalytic activity">
    <reaction evidence="17 19">
        <text>L-threonyl-[protein] + ATP = O-phospho-L-threonyl-[protein] + ADP + H(+)</text>
        <dbReference type="Rhea" id="RHEA:46608"/>
        <dbReference type="Rhea" id="RHEA-COMP:11060"/>
        <dbReference type="Rhea" id="RHEA-COMP:11605"/>
        <dbReference type="ChEBI" id="CHEBI:15378"/>
        <dbReference type="ChEBI" id="CHEBI:30013"/>
        <dbReference type="ChEBI" id="CHEBI:30616"/>
        <dbReference type="ChEBI" id="CHEBI:61977"/>
        <dbReference type="ChEBI" id="CHEBI:456216"/>
        <dbReference type="EC" id="2.7.11.1"/>
    </reaction>
</comment>
<dbReference type="GO" id="GO:0004674">
    <property type="term" value="F:protein serine/threonine kinase activity"/>
    <property type="evidence" value="ECO:0007669"/>
    <property type="project" value="UniProtKB-KW"/>
</dbReference>
<feature type="domain" description="Bulb-type lectin" evidence="23">
    <location>
        <begin position="24"/>
        <end position="142"/>
    </location>
</feature>
<evidence type="ECO:0000256" key="5">
    <source>
        <dbReference type="ARBA" id="ARBA00022679"/>
    </source>
</evidence>
<dbReference type="STRING" id="4540.A0A3L6QHJ2"/>
<evidence type="ECO:0000256" key="6">
    <source>
        <dbReference type="ARBA" id="ARBA00022692"/>
    </source>
</evidence>
<dbReference type="PANTHER" id="PTHR32444:SF235">
    <property type="entry name" value="OS01G0783900 PROTEIN"/>
    <property type="match status" value="1"/>
</dbReference>
<dbReference type="SMART" id="SM00108">
    <property type="entry name" value="B_lectin"/>
    <property type="match status" value="1"/>
</dbReference>
<dbReference type="InterPro" id="IPR011009">
    <property type="entry name" value="Kinase-like_dom_sf"/>
</dbReference>
<dbReference type="Pfam" id="PF07714">
    <property type="entry name" value="PK_Tyr_Ser-Thr"/>
    <property type="match status" value="1"/>
</dbReference>
<evidence type="ECO:0000256" key="11">
    <source>
        <dbReference type="ARBA" id="ARBA00022840"/>
    </source>
</evidence>
<dbReference type="Gene3D" id="2.90.10.10">
    <property type="entry name" value="Bulb-type lectin domain"/>
    <property type="match status" value="1"/>
</dbReference>
<evidence type="ECO:0000256" key="2">
    <source>
        <dbReference type="ARBA" id="ARBA00022475"/>
    </source>
</evidence>
<dbReference type="SMART" id="SM00473">
    <property type="entry name" value="PAN_AP"/>
    <property type="match status" value="1"/>
</dbReference>
<comment type="caution">
    <text evidence="25">The sequence shown here is derived from an EMBL/GenBank/DDBJ whole genome shotgun (WGS) entry which is preliminary data.</text>
</comment>
<comment type="similarity">
    <text evidence="19">Belongs to the protein kinase superfamily. Ser/Thr protein kinase family.</text>
</comment>
<dbReference type="InterPro" id="IPR000858">
    <property type="entry name" value="S_locus_glycoprot_dom"/>
</dbReference>
<evidence type="ECO:0000256" key="19">
    <source>
        <dbReference type="PIRNR" id="PIRNR000641"/>
    </source>
</evidence>
<dbReference type="SUPFAM" id="SSF56112">
    <property type="entry name" value="Protein kinase-like (PK-like)"/>
    <property type="match status" value="1"/>
</dbReference>
<evidence type="ECO:0000256" key="1">
    <source>
        <dbReference type="ARBA" id="ARBA00004251"/>
    </source>
</evidence>
<keyword evidence="8" id="KW-0430">Lectin</keyword>
<keyword evidence="6 20" id="KW-0812">Transmembrane</keyword>
<dbReference type="InterPro" id="IPR036426">
    <property type="entry name" value="Bulb-type_lectin_dom_sf"/>
</dbReference>
<dbReference type="AlphaFoldDB" id="A0A3L6QHJ2"/>
<evidence type="ECO:0000256" key="20">
    <source>
        <dbReference type="SAM" id="Phobius"/>
    </source>
</evidence>
<evidence type="ECO:0000256" key="10">
    <source>
        <dbReference type="ARBA" id="ARBA00022777"/>
    </source>
</evidence>